<feature type="chain" id="PRO_5025462054" description="Apple domain-containing protein" evidence="2">
    <location>
        <begin position="25"/>
        <end position="231"/>
    </location>
</feature>
<evidence type="ECO:0000313" key="3">
    <source>
        <dbReference type="EMBL" id="KAF1837810.1"/>
    </source>
</evidence>
<dbReference type="AlphaFoldDB" id="A0A6A5KNT8"/>
<dbReference type="Proteomes" id="UP000800040">
    <property type="component" value="Unassembled WGS sequence"/>
</dbReference>
<organism evidence="3 4">
    <name type="scientific">Decorospora gaudefroyi</name>
    <dbReference type="NCBI Taxonomy" id="184978"/>
    <lineage>
        <taxon>Eukaryota</taxon>
        <taxon>Fungi</taxon>
        <taxon>Dikarya</taxon>
        <taxon>Ascomycota</taxon>
        <taxon>Pezizomycotina</taxon>
        <taxon>Dothideomycetes</taxon>
        <taxon>Pleosporomycetidae</taxon>
        <taxon>Pleosporales</taxon>
        <taxon>Pleosporineae</taxon>
        <taxon>Pleosporaceae</taxon>
        <taxon>Decorospora</taxon>
    </lineage>
</organism>
<evidence type="ECO:0000313" key="4">
    <source>
        <dbReference type="Proteomes" id="UP000800040"/>
    </source>
</evidence>
<keyword evidence="2" id="KW-0732">Signal</keyword>
<reference evidence="3" key="1">
    <citation type="submission" date="2020-01" db="EMBL/GenBank/DDBJ databases">
        <authorList>
            <consortium name="DOE Joint Genome Institute"/>
            <person name="Haridas S."/>
            <person name="Albert R."/>
            <person name="Binder M."/>
            <person name="Bloem J."/>
            <person name="Labutti K."/>
            <person name="Salamov A."/>
            <person name="Andreopoulos B."/>
            <person name="Baker S.E."/>
            <person name="Barry K."/>
            <person name="Bills G."/>
            <person name="Bluhm B.H."/>
            <person name="Cannon C."/>
            <person name="Castanera R."/>
            <person name="Culley D.E."/>
            <person name="Daum C."/>
            <person name="Ezra D."/>
            <person name="Gonzalez J.B."/>
            <person name="Henrissat B."/>
            <person name="Kuo A."/>
            <person name="Liang C."/>
            <person name="Lipzen A."/>
            <person name="Lutzoni F."/>
            <person name="Magnuson J."/>
            <person name="Mondo S."/>
            <person name="Nolan M."/>
            <person name="Ohm R."/>
            <person name="Pangilinan J."/>
            <person name="Park H.-J."/>
            <person name="Ramirez L."/>
            <person name="Alfaro M."/>
            <person name="Sun H."/>
            <person name="Tritt A."/>
            <person name="Yoshinaga Y."/>
            <person name="Zwiers L.-H."/>
            <person name="Turgeon B.G."/>
            <person name="Goodwin S.B."/>
            <person name="Spatafora J.W."/>
            <person name="Crous P.W."/>
            <person name="Grigoriev I.V."/>
        </authorList>
    </citation>
    <scope>NUCLEOTIDE SEQUENCE</scope>
    <source>
        <strain evidence="3">P77</strain>
    </source>
</reference>
<evidence type="ECO:0000256" key="2">
    <source>
        <dbReference type="SAM" id="SignalP"/>
    </source>
</evidence>
<keyword evidence="4" id="KW-1185">Reference proteome</keyword>
<feature type="compositionally biased region" description="Basic and acidic residues" evidence="1">
    <location>
        <begin position="190"/>
        <end position="200"/>
    </location>
</feature>
<evidence type="ECO:0008006" key="5">
    <source>
        <dbReference type="Google" id="ProtNLM"/>
    </source>
</evidence>
<evidence type="ECO:0000256" key="1">
    <source>
        <dbReference type="SAM" id="MobiDB-lite"/>
    </source>
</evidence>
<protein>
    <recommendedName>
        <fullName evidence="5">Apple domain-containing protein</fullName>
    </recommendedName>
</protein>
<dbReference type="EMBL" id="ML975258">
    <property type="protein sequence ID" value="KAF1837810.1"/>
    <property type="molecule type" value="Genomic_DNA"/>
</dbReference>
<proteinExistence type="predicted"/>
<accession>A0A6A5KNT8</accession>
<name>A0A6A5KNT8_9PLEO</name>
<sequence length="231" mass="26368">MLSRYVRPISLLVALTSFVSFVSGAQVCGLIGLHNETTLSFYMGNFFFKGPTTFALCASYCKKDAPRCKSFRYSYWGDANAQYCEFFDSALGGNVTADSTQPYWYYDIGYPNYNLDVHPATDSNPYEYHDNYTDIKRANNNNNHLDADTNPIPNHYLSPNNNADAIPTRNRTRSYHRHKSIHQHAPPNDNSHRDAHCSGGERNENTHFDADFDCGRGRYCDSHEYALNLRD</sequence>
<feature type="region of interest" description="Disordered" evidence="1">
    <location>
        <begin position="137"/>
        <end position="200"/>
    </location>
</feature>
<gene>
    <name evidence="3" type="ORF">BDW02DRAFT_595292</name>
</gene>
<dbReference type="OrthoDB" id="3695473at2759"/>
<feature type="compositionally biased region" description="Basic residues" evidence="1">
    <location>
        <begin position="170"/>
        <end position="182"/>
    </location>
</feature>
<feature type="signal peptide" evidence="2">
    <location>
        <begin position="1"/>
        <end position="24"/>
    </location>
</feature>